<feature type="non-terminal residue" evidence="19">
    <location>
        <position position="1"/>
    </location>
</feature>
<evidence type="ECO:0000256" key="5">
    <source>
        <dbReference type="ARBA" id="ARBA00022679"/>
    </source>
</evidence>
<keyword evidence="9 16" id="KW-0227">DNA damage</keyword>
<dbReference type="PROSITE" id="PS50172">
    <property type="entry name" value="BRCT"/>
    <property type="match status" value="1"/>
</dbReference>
<dbReference type="eggNOG" id="KOG2534">
    <property type="taxonomic scope" value="Eukaryota"/>
</dbReference>
<evidence type="ECO:0000313" key="19">
    <source>
        <dbReference type="EMBL" id="EME87290.1"/>
    </source>
</evidence>
<keyword evidence="11 16" id="KW-0234">DNA repair</keyword>
<evidence type="ECO:0000256" key="2">
    <source>
        <dbReference type="ARBA" id="ARBA00004123"/>
    </source>
</evidence>
<dbReference type="InterPro" id="IPR002008">
    <property type="entry name" value="DNA_pol_X_beta-like"/>
</dbReference>
<dbReference type="InterPro" id="IPR001357">
    <property type="entry name" value="BRCT_dom"/>
</dbReference>
<dbReference type="Gene3D" id="1.10.150.110">
    <property type="entry name" value="DNA polymerase beta, N-terminal domain-like"/>
    <property type="match status" value="1"/>
</dbReference>
<accession>N1Q5N8</accession>
<dbReference type="FunFam" id="1.10.150.20:FF:000010">
    <property type="entry name" value="DNA polymerase lambda"/>
    <property type="match status" value="1"/>
</dbReference>
<keyword evidence="5 16" id="KW-0808">Transferase</keyword>
<dbReference type="InterPro" id="IPR028207">
    <property type="entry name" value="DNA_pol_B_palm_palm"/>
</dbReference>
<dbReference type="GeneID" id="19331404"/>
<keyword evidence="8" id="KW-0479">Metal-binding</keyword>
<dbReference type="SUPFAM" id="SSF81585">
    <property type="entry name" value="PsbU/PolX domain-like"/>
    <property type="match status" value="1"/>
</dbReference>
<dbReference type="GO" id="GO:0003887">
    <property type="term" value="F:DNA-directed DNA polymerase activity"/>
    <property type="evidence" value="ECO:0007669"/>
    <property type="project" value="UniProtKB-UniRule"/>
</dbReference>
<comment type="similarity">
    <text evidence="3 16">Belongs to the DNA polymerase type-X family.</text>
</comment>
<dbReference type="OrthoDB" id="205514at2759"/>
<keyword evidence="20" id="KW-1185">Reference proteome</keyword>
<comment type="cofactor">
    <cofactor evidence="1">
        <name>Mn(2+)</name>
        <dbReference type="ChEBI" id="CHEBI:29035"/>
    </cofactor>
</comment>
<dbReference type="GO" id="GO:0003677">
    <property type="term" value="F:DNA binding"/>
    <property type="evidence" value="ECO:0007669"/>
    <property type="project" value="UniProtKB-UniRule"/>
</dbReference>
<dbReference type="GO" id="GO:0016829">
    <property type="term" value="F:lyase activity"/>
    <property type="evidence" value="ECO:0007669"/>
    <property type="project" value="UniProtKB-KW"/>
</dbReference>
<evidence type="ECO:0000256" key="16">
    <source>
        <dbReference type="RuleBase" id="RU366014"/>
    </source>
</evidence>
<dbReference type="Pfam" id="PF14716">
    <property type="entry name" value="HHH_8"/>
    <property type="match status" value="1"/>
</dbReference>
<dbReference type="STRING" id="383855.N1Q5N8"/>
<dbReference type="EMBL" id="KB446555">
    <property type="protein sequence ID" value="EME87290.1"/>
    <property type="molecule type" value="Genomic_DNA"/>
</dbReference>
<evidence type="ECO:0000256" key="3">
    <source>
        <dbReference type="ARBA" id="ARBA00008323"/>
    </source>
</evidence>
<dbReference type="FunFam" id="1.10.150.110:FF:000005">
    <property type="entry name" value="DNA polymerase POL4"/>
    <property type="match status" value="1"/>
</dbReference>
<dbReference type="InterPro" id="IPR036420">
    <property type="entry name" value="BRCT_dom_sf"/>
</dbReference>
<keyword evidence="12" id="KW-0456">Lyase</keyword>
<organism evidence="19 20">
    <name type="scientific">Pseudocercospora fijiensis (strain CIRAD86)</name>
    <name type="common">Black leaf streak disease fungus</name>
    <name type="synonym">Mycosphaerella fijiensis</name>
    <dbReference type="NCBI Taxonomy" id="383855"/>
    <lineage>
        <taxon>Eukaryota</taxon>
        <taxon>Fungi</taxon>
        <taxon>Dikarya</taxon>
        <taxon>Ascomycota</taxon>
        <taxon>Pezizomycotina</taxon>
        <taxon>Dothideomycetes</taxon>
        <taxon>Dothideomycetidae</taxon>
        <taxon>Mycosphaerellales</taxon>
        <taxon>Mycosphaerellaceae</taxon>
        <taxon>Pseudocercospora</taxon>
    </lineage>
</organism>
<evidence type="ECO:0000256" key="4">
    <source>
        <dbReference type="ARBA" id="ARBA00022634"/>
    </source>
</evidence>
<dbReference type="KEGG" id="pfj:MYCFIDRAFT_1485"/>
<dbReference type="Proteomes" id="UP000016932">
    <property type="component" value="Unassembled WGS sequence"/>
</dbReference>
<evidence type="ECO:0000313" key="20">
    <source>
        <dbReference type="Proteomes" id="UP000016932"/>
    </source>
</evidence>
<dbReference type="InterPro" id="IPR010996">
    <property type="entry name" value="HHH_MUS81"/>
</dbReference>
<dbReference type="Pfam" id="PF10391">
    <property type="entry name" value="DNA_pol_lambd_f"/>
    <property type="match status" value="1"/>
</dbReference>
<feature type="region of interest" description="Disordered" evidence="17">
    <location>
        <begin position="174"/>
        <end position="203"/>
    </location>
</feature>
<comment type="catalytic activity">
    <reaction evidence="14 16">
        <text>DNA(n) + a 2'-deoxyribonucleoside 5'-triphosphate = DNA(n+1) + diphosphate</text>
        <dbReference type="Rhea" id="RHEA:22508"/>
        <dbReference type="Rhea" id="RHEA-COMP:17339"/>
        <dbReference type="Rhea" id="RHEA-COMP:17340"/>
        <dbReference type="ChEBI" id="CHEBI:33019"/>
        <dbReference type="ChEBI" id="CHEBI:61560"/>
        <dbReference type="ChEBI" id="CHEBI:173112"/>
        <dbReference type="EC" id="2.7.7.7"/>
    </reaction>
</comment>
<proteinExistence type="inferred from homology"/>
<dbReference type="VEuPathDB" id="FungiDB:MYCFIDRAFT_1485"/>
<evidence type="ECO:0000256" key="15">
    <source>
        <dbReference type="PIRSR" id="PIRSR622312-50"/>
    </source>
</evidence>
<dbReference type="Gene3D" id="1.10.150.20">
    <property type="entry name" value="5' to 3' exonuclease, C-terminal subdomain"/>
    <property type="match status" value="1"/>
</dbReference>
<comment type="subcellular location">
    <subcellularLocation>
        <location evidence="2 16">Nucleus</location>
    </subcellularLocation>
</comment>
<evidence type="ECO:0000256" key="1">
    <source>
        <dbReference type="ARBA" id="ARBA00001936"/>
    </source>
</evidence>
<keyword evidence="10 16" id="KW-0239">DNA-directed DNA polymerase</keyword>
<evidence type="ECO:0000256" key="14">
    <source>
        <dbReference type="ARBA" id="ARBA00049244"/>
    </source>
</evidence>
<dbReference type="GO" id="GO:0005634">
    <property type="term" value="C:nucleus"/>
    <property type="evidence" value="ECO:0007669"/>
    <property type="project" value="UniProtKB-SubCell"/>
</dbReference>
<evidence type="ECO:0000256" key="11">
    <source>
        <dbReference type="ARBA" id="ARBA00023204"/>
    </source>
</evidence>
<dbReference type="SMART" id="SM00483">
    <property type="entry name" value="POLXc"/>
    <property type="match status" value="1"/>
</dbReference>
<keyword evidence="4" id="KW-0237">DNA synthesis</keyword>
<dbReference type="PRINTS" id="PR00869">
    <property type="entry name" value="DNAPOLX"/>
</dbReference>
<comment type="function">
    <text evidence="16">DNA polymerase that functions in several pathways of DNA repair. Involved in base excision repair (BER) responsible for repair of lesions that give rise to abasic (AP) sites in DNA. Also contributes to DNA double-strand break repair by non-homologous end joining and homologous recombination. Has both template-dependent and template-independent (terminal transferase) DNA polymerase activities. Has also a 5'-deoxyribose-5-phosphate lyase (dRP lyase) activity.</text>
</comment>
<keyword evidence="13 16" id="KW-0539">Nucleus</keyword>
<evidence type="ECO:0000259" key="18">
    <source>
        <dbReference type="PROSITE" id="PS50172"/>
    </source>
</evidence>
<gene>
    <name evidence="19" type="ORF">MYCFIDRAFT_1485</name>
</gene>
<dbReference type="FunFam" id="3.30.210.10:FF:000001">
    <property type="entry name" value="DNA polymerase lambda"/>
    <property type="match status" value="1"/>
</dbReference>
<evidence type="ECO:0000256" key="12">
    <source>
        <dbReference type="ARBA" id="ARBA00023239"/>
    </source>
</evidence>
<dbReference type="PANTHER" id="PTHR11276">
    <property type="entry name" value="DNA POLYMERASE TYPE-X FAMILY MEMBER"/>
    <property type="match status" value="1"/>
</dbReference>
<dbReference type="InterPro" id="IPR037160">
    <property type="entry name" value="DNA_Pol_thumb_sf"/>
</dbReference>
<dbReference type="Pfam" id="PF14792">
    <property type="entry name" value="DNA_pol_B_palm"/>
    <property type="match status" value="1"/>
</dbReference>
<dbReference type="Gene3D" id="3.30.210.10">
    <property type="entry name" value="DNA polymerase, thumb domain"/>
    <property type="match status" value="1"/>
</dbReference>
<evidence type="ECO:0000256" key="7">
    <source>
        <dbReference type="ARBA" id="ARBA00022705"/>
    </source>
</evidence>
<sequence length="563" mass="63676">KRKRESSFKCAPEDQQIFRRLVFFFFPNDDKNPVRRMRINKAREYGAVWQRDFDDQVTHVVSDKNMDFASLLKWLKLEQLPTQVKAVSEAWPAECLAYKTLLDPTHPRFTIKGQQQRVAPQVPSTKPSVSVEKAAVIDFADEPEPSRVPASFIDMTIDSSKELDDAIARARQLQHIPLDDEEANSRPISSEGPLSEEESGSGGLKLLAQRTTQRKRLQEQEKWQCMQKHDGKKSGNPNEATINILQQMADYYGQLGDEWRIRAYRKAIATLRNHPVKVSTKEQAGALPNVGPRLAEKIEEIAFTNRLRRLDNAKAEPRDQVLQTFMGVYGAGLKKATEWVEQGYTTLDELMEKAELTENQRIGIEHYEDFKTRIPRAEVAEHGSIVRRALHEIDPAFEVIIGGSYRRGAATSGDIDCLITRPDTGPDHLRNIVLGQLVPRLTAAKFLVASLAITSRDDGSKWHGASCLPGSKIWRRLDLLLVPSDELGAALLYWTGNDIFNRSLRLLASTKGLRLNQRGLYKDVLRGKARVKLTDGTLVEGKDEKKIFAALGVPWRPPEHRMC</sequence>
<dbReference type="Gene3D" id="3.30.460.10">
    <property type="entry name" value="Beta Polymerase, domain 2"/>
    <property type="match status" value="1"/>
</dbReference>
<evidence type="ECO:0000256" key="6">
    <source>
        <dbReference type="ARBA" id="ARBA00022695"/>
    </source>
</evidence>
<feature type="non-terminal residue" evidence="19">
    <location>
        <position position="563"/>
    </location>
</feature>
<dbReference type="InterPro" id="IPR027421">
    <property type="entry name" value="DNA_pol_lamdba_lyase_dom_sf"/>
</dbReference>
<dbReference type="HOGENOM" id="CLU_008698_3_0_1"/>
<reference evidence="19 20" key="1">
    <citation type="journal article" date="2012" name="PLoS Pathog.">
        <title>Diverse lifestyles and strategies of plant pathogenesis encoded in the genomes of eighteen Dothideomycetes fungi.</title>
        <authorList>
            <person name="Ohm R.A."/>
            <person name="Feau N."/>
            <person name="Henrissat B."/>
            <person name="Schoch C.L."/>
            <person name="Horwitz B.A."/>
            <person name="Barry K.W."/>
            <person name="Condon B.J."/>
            <person name="Copeland A.C."/>
            <person name="Dhillon B."/>
            <person name="Glaser F."/>
            <person name="Hesse C.N."/>
            <person name="Kosti I."/>
            <person name="LaButti K."/>
            <person name="Lindquist E.A."/>
            <person name="Lucas S."/>
            <person name="Salamov A.A."/>
            <person name="Bradshaw R.E."/>
            <person name="Ciuffetti L."/>
            <person name="Hamelin R.C."/>
            <person name="Kema G.H.J."/>
            <person name="Lawrence C."/>
            <person name="Scott J.A."/>
            <person name="Spatafora J.W."/>
            <person name="Turgeon B.G."/>
            <person name="de Wit P.J.G.M."/>
            <person name="Zhong S."/>
            <person name="Goodwin S.B."/>
            <person name="Grigoriev I.V."/>
        </authorList>
    </citation>
    <scope>NUCLEOTIDE SEQUENCE [LARGE SCALE GENOMIC DNA]</scope>
    <source>
        <strain evidence="19 20">CIRAD86</strain>
    </source>
</reference>
<dbReference type="SUPFAM" id="SSF81301">
    <property type="entry name" value="Nucleotidyltransferase"/>
    <property type="match status" value="1"/>
</dbReference>
<dbReference type="PRINTS" id="PR00870">
    <property type="entry name" value="DNAPOLXBETA"/>
</dbReference>
<evidence type="ECO:0000256" key="17">
    <source>
        <dbReference type="SAM" id="MobiDB-lite"/>
    </source>
</evidence>
<evidence type="ECO:0000256" key="13">
    <source>
        <dbReference type="ARBA" id="ARBA00023242"/>
    </source>
</evidence>
<dbReference type="AlphaFoldDB" id="N1Q5N8"/>
<dbReference type="EC" id="2.7.7.7" evidence="16"/>
<protein>
    <recommendedName>
        <fullName evidence="16">DNA polymerase</fullName>
        <ecNumber evidence="16">2.7.7.7</ecNumber>
    </recommendedName>
</protein>
<dbReference type="InterPro" id="IPR018944">
    <property type="entry name" value="DNA_pol_lambd_fingers_domain"/>
</dbReference>
<keyword evidence="6 16" id="KW-0548">Nucleotidyltransferase</keyword>
<keyword evidence="7" id="KW-0235">DNA replication</keyword>
<dbReference type="InterPro" id="IPR029398">
    <property type="entry name" value="PolB_thumb"/>
</dbReference>
<dbReference type="InterPro" id="IPR002054">
    <property type="entry name" value="DNA-dir_DNA_pol_X"/>
</dbReference>
<dbReference type="Pfam" id="PF14791">
    <property type="entry name" value="DNA_pol_B_thumb"/>
    <property type="match status" value="1"/>
</dbReference>
<dbReference type="SUPFAM" id="SSF47802">
    <property type="entry name" value="DNA polymerase beta, N-terminal domain-like"/>
    <property type="match status" value="1"/>
</dbReference>
<dbReference type="GO" id="GO:0046872">
    <property type="term" value="F:metal ion binding"/>
    <property type="evidence" value="ECO:0007669"/>
    <property type="project" value="UniProtKB-UniRule"/>
</dbReference>
<dbReference type="CDD" id="cd00141">
    <property type="entry name" value="NT_POLXc"/>
    <property type="match status" value="1"/>
</dbReference>
<feature type="active site" description="Nucleophile; Schiff-base intermediate with DNA; for 5'-dRP lyase activity" evidence="15">
    <location>
        <position position="297"/>
    </location>
</feature>
<dbReference type="RefSeq" id="XP_007919624.1">
    <property type="nucleotide sequence ID" value="XM_007921433.2"/>
</dbReference>
<dbReference type="Gene3D" id="3.40.50.10190">
    <property type="entry name" value="BRCT domain"/>
    <property type="match status" value="1"/>
</dbReference>
<dbReference type="InterPro" id="IPR043519">
    <property type="entry name" value="NT_sf"/>
</dbReference>
<dbReference type="PANTHER" id="PTHR11276:SF28">
    <property type="entry name" value="DNA POLYMERASE LAMBDA"/>
    <property type="match status" value="1"/>
</dbReference>
<name>N1Q5N8_PSEFD</name>
<evidence type="ECO:0000256" key="9">
    <source>
        <dbReference type="ARBA" id="ARBA00022763"/>
    </source>
</evidence>
<dbReference type="GO" id="GO:0006303">
    <property type="term" value="P:double-strand break repair via nonhomologous end joining"/>
    <property type="evidence" value="ECO:0007669"/>
    <property type="project" value="TreeGrafter"/>
</dbReference>
<feature type="domain" description="BRCT" evidence="18">
    <location>
        <begin position="13"/>
        <end position="103"/>
    </location>
</feature>
<dbReference type="InterPro" id="IPR022312">
    <property type="entry name" value="DNA_pol_X"/>
</dbReference>
<evidence type="ECO:0000256" key="8">
    <source>
        <dbReference type="ARBA" id="ARBA00022723"/>
    </source>
</evidence>
<evidence type="ECO:0000256" key="10">
    <source>
        <dbReference type="ARBA" id="ARBA00022932"/>
    </source>
</evidence>
<dbReference type="SUPFAM" id="SSF52113">
    <property type="entry name" value="BRCT domain"/>
    <property type="match status" value="1"/>
</dbReference>